<accession>A0A1I0REM9</accession>
<proteinExistence type="predicted"/>
<evidence type="ECO:0000256" key="1">
    <source>
        <dbReference type="SAM" id="MobiDB-lite"/>
    </source>
</evidence>
<keyword evidence="3" id="KW-1185">Reference proteome</keyword>
<dbReference type="InterPro" id="IPR005901">
    <property type="entry name" value="GLPGLI"/>
</dbReference>
<dbReference type="Pfam" id="PF09697">
    <property type="entry name" value="Porph_ging"/>
    <property type="match status" value="1"/>
</dbReference>
<protein>
    <submittedName>
        <fullName evidence="2">GLPGLI family protein</fullName>
    </submittedName>
</protein>
<dbReference type="STRING" id="356305.SAMN05421841_2580"/>
<dbReference type="Proteomes" id="UP000199469">
    <property type="component" value="Unassembled WGS sequence"/>
</dbReference>
<name>A0A1I0REM9_9FLAO</name>
<reference evidence="3" key="1">
    <citation type="submission" date="2016-10" db="EMBL/GenBank/DDBJ databases">
        <authorList>
            <person name="Varghese N."/>
            <person name="Submissions S."/>
        </authorList>
    </citation>
    <scope>NUCLEOTIDE SEQUENCE [LARGE SCALE GENOMIC DNA]</scope>
    <source>
        <strain evidence="3">DSM 17724</strain>
    </source>
</reference>
<sequence length="267" mass="30445">MKNILVFVCITFCTMILAQNESDKSDLKVRYYMVMAPDSTLLRNENEASVFSYSLLCNAKKSIYADEGAKKYYDYLHDNAGNYGVLSVNSVPRSKSSVYKDGDQIIATLPIGRKDLYRFEEPALKWELIKGKKKTILSYSCNLAKTTSDTGKVYYAWYSPSIPISEGPFRFKGLNGLILEVYNEEKSILITAVEIAKVSELIEPLKYVNIFDVKDKSKFLKKRKEVMEDPNSNNLQSKYRATGPDGQEIKIDRRQSTVKVKENNLLD</sequence>
<dbReference type="NCBIfam" id="TIGR01200">
    <property type="entry name" value="GLPGLI"/>
    <property type="match status" value="1"/>
</dbReference>
<gene>
    <name evidence="2" type="ORF">SAMN05421841_2580</name>
</gene>
<organism evidence="2 3">
    <name type="scientific">Chryseobacterium wanjuense</name>
    <dbReference type="NCBI Taxonomy" id="356305"/>
    <lineage>
        <taxon>Bacteria</taxon>
        <taxon>Pseudomonadati</taxon>
        <taxon>Bacteroidota</taxon>
        <taxon>Flavobacteriia</taxon>
        <taxon>Flavobacteriales</taxon>
        <taxon>Weeksellaceae</taxon>
        <taxon>Chryseobacterium group</taxon>
        <taxon>Chryseobacterium</taxon>
    </lineage>
</organism>
<evidence type="ECO:0000313" key="2">
    <source>
        <dbReference type="EMBL" id="SEW39318.1"/>
    </source>
</evidence>
<feature type="region of interest" description="Disordered" evidence="1">
    <location>
        <begin position="229"/>
        <end position="254"/>
    </location>
</feature>
<dbReference type="AlphaFoldDB" id="A0A1I0REM9"/>
<dbReference type="EMBL" id="FOIU01000002">
    <property type="protein sequence ID" value="SEW39318.1"/>
    <property type="molecule type" value="Genomic_DNA"/>
</dbReference>
<evidence type="ECO:0000313" key="3">
    <source>
        <dbReference type="Proteomes" id="UP000199469"/>
    </source>
</evidence>
<dbReference type="RefSeq" id="WP_170835707.1">
    <property type="nucleotide sequence ID" value="NZ_FOIU01000002.1"/>
</dbReference>
<feature type="compositionally biased region" description="Polar residues" evidence="1">
    <location>
        <begin position="230"/>
        <end position="239"/>
    </location>
</feature>